<feature type="chain" id="PRO_5012873394" evidence="2">
    <location>
        <begin position="22"/>
        <end position="185"/>
    </location>
</feature>
<accession>A0A239L327</accession>
<evidence type="ECO:0000256" key="1">
    <source>
        <dbReference type="ARBA" id="ARBA00022729"/>
    </source>
</evidence>
<dbReference type="Pfam" id="PF13505">
    <property type="entry name" value="OMP_b-brl"/>
    <property type="match status" value="1"/>
</dbReference>
<evidence type="ECO:0000259" key="3">
    <source>
        <dbReference type="Pfam" id="PF13505"/>
    </source>
</evidence>
<gene>
    <name evidence="4" type="ORF">SAMN05421640_2933</name>
</gene>
<sequence length="185" mass="19625">MKKTLLTLSLVFISAVAFSQASVGIGLKGGANFANASSDFDTDGITSYHVGAYGLIKLTNIGIQPELLFSKQGTSIDGDDLDLSYVNIPVMLKFYLPAGINLQAGPQFGMLTTAENTDGEDVKESFKNSDLSAALGAGWDAPFGLQFTARYVIGLSDINDEGVGGEFKNKTFQISIGYTLFKLGN</sequence>
<evidence type="ECO:0000256" key="2">
    <source>
        <dbReference type="SAM" id="SignalP"/>
    </source>
</evidence>
<keyword evidence="1 2" id="KW-0732">Signal</keyword>
<feature type="signal peptide" evidence="2">
    <location>
        <begin position="1"/>
        <end position="21"/>
    </location>
</feature>
<dbReference type="AlphaFoldDB" id="A0A239L327"/>
<organism evidence="4 5">
    <name type="scientific">Ekhidna lutea</name>
    <dbReference type="NCBI Taxonomy" id="447679"/>
    <lineage>
        <taxon>Bacteria</taxon>
        <taxon>Pseudomonadati</taxon>
        <taxon>Bacteroidota</taxon>
        <taxon>Cytophagia</taxon>
        <taxon>Cytophagales</taxon>
        <taxon>Reichenbachiellaceae</taxon>
        <taxon>Ekhidna</taxon>
    </lineage>
</organism>
<evidence type="ECO:0000313" key="4">
    <source>
        <dbReference type="EMBL" id="SNT24720.1"/>
    </source>
</evidence>
<reference evidence="4 5" key="1">
    <citation type="submission" date="2017-06" db="EMBL/GenBank/DDBJ databases">
        <authorList>
            <person name="Kim H.J."/>
            <person name="Triplett B.A."/>
        </authorList>
    </citation>
    <scope>NUCLEOTIDE SEQUENCE [LARGE SCALE GENOMIC DNA]</scope>
    <source>
        <strain evidence="4 5">DSM 19307</strain>
    </source>
</reference>
<dbReference type="OrthoDB" id="1160354at2"/>
<dbReference type="EMBL" id="FZPD01000005">
    <property type="protein sequence ID" value="SNT24720.1"/>
    <property type="molecule type" value="Genomic_DNA"/>
</dbReference>
<protein>
    <submittedName>
        <fullName evidence="4">Outer membrane protein beta-barrel domain-containing protein</fullName>
    </submittedName>
</protein>
<dbReference type="RefSeq" id="WP_089357629.1">
    <property type="nucleotide sequence ID" value="NZ_FZPD01000005.1"/>
</dbReference>
<keyword evidence="5" id="KW-1185">Reference proteome</keyword>
<dbReference type="InterPro" id="IPR027385">
    <property type="entry name" value="Beta-barrel_OMP"/>
</dbReference>
<feature type="domain" description="Outer membrane protein beta-barrel" evidence="3">
    <location>
        <begin position="6"/>
        <end position="178"/>
    </location>
</feature>
<dbReference type="Proteomes" id="UP000198393">
    <property type="component" value="Unassembled WGS sequence"/>
</dbReference>
<proteinExistence type="predicted"/>
<name>A0A239L327_EKHLU</name>
<evidence type="ECO:0000313" key="5">
    <source>
        <dbReference type="Proteomes" id="UP000198393"/>
    </source>
</evidence>